<dbReference type="Proteomes" id="UP000033664">
    <property type="component" value="Unassembled WGS sequence"/>
</dbReference>
<dbReference type="NCBIfam" id="TIGR02285">
    <property type="entry name" value="TIGR02285 family protein"/>
    <property type="match status" value="1"/>
</dbReference>
<dbReference type="eggNOG" id="COG0834">
    <property type="taxonomic scope" value="Bacteria"/>
</dbReference>
<dbReference type="EMBL" id="JXXZ01000003">
    <property type="protein sequence ID" value="KJZ01461.1"/>
    <property type="molecule type" value="Genomic_DNA"/>
</dbReference>
<protein>
    <recommendedName>
        <fullName evidence="3">Solute-binding protein family 3/N-terminal domain-containing protein</fullName>
    </recommendedName>
</protein>
<evidence type="ECO:0000313" key="1">
    <source>
        <dbReference type="EMBL" id="KJZ01461.1"/>
    </source>
</evidence>
<dbReference type="PATRIC" id="fig|151081.8.peg.856"/>
<dbReference type="InterPro" id="IPR011972">
    <property type="entry name" value="CHP02285"/>
</dbReference>
<dbReference type="SUPFAM" id="SSF53850">
    <property type="entry name" value="Periplasmic binding protein-like II"/>
    <property type="match status" value="1"/>
</dbReference>
<evidence type="ECO:0008006" key="3">
    <source>
        <dbReference type="Google" id="ProtNLM"/>
    </source>
</evidence>
<dbReference type="Gene3D" id="3.40.190.10">
    <property type="entry name" value="Periplasmic binding protein-like II"/>
    <property type="match status" value="2"/>
</dbReference>
<comment type="caution">
    <text evidence="1">The sequence shown here is derived from an EMBL/GenBank/DDBJ whole genome shotgun (WGS) entry which is preliminary data.</text>
</comment>
<reference evidence="1 2" key="1">
    <citation type="journal article" date="2015" name="BMC Genomics">
        <title>Genome mining reveals unlocked bioactive potential of marine Gram-negative bacteria.</title>
        <authorList>
            <person name="Machado H."/>
            <person name="Sonnenschein E.C."/>
            <person name="Melchiorsen J."/>
            <person name="Gram L."/>
        </authorList>
    </citation>
    <scope>NUCLEOTIDE SEQUENCE [LARGE SCALE GENOMIC DNA]</scope>
    <source>
        <strain evidence="1 2">S3137</strain>
    </source>
</reference>
<evidence type="ECO:0000313" key="2">
    <source>
        <dbReference type="Proteomes" id="UP000033664"/>
    </source>
</evidence>
<proteinExistence type="predicted"/>
<accession>A0A0F4Q187</accession>
<name>A0A0F4Q187_9GAMM</name>
<dbReference type="AlphaFoldDB" id="A0A0F4Q187"/>
<organism evidence="1 2">
    <name type="scientific">Pseudoalteromonas ruthenica</name>
    <dbReference type="NCBI Taxonomy" id="151081"/>
    <lineage>
        <taxon>Bacteria</taxon>
        <taxon>Pseudomonadati</taxon>
        <taxon>Pseudomonadota</taxon>
        <taxon>Gammaproteobacteria</taxon>
        <taxon>Alteromonadales</taxon>
        <taxon>Pseudoalteromonadaceae</taxon>
        <taxon>Pseudoalteromonas</taxon>
    </lineage>
</organism>
<sequence>MHSLAAYANERQTIRWLVFDFAPYYIMSDTHQGEGRDEQTIALLQQQLPNYRFDYVHIPGSRAIHELSNPQNTYCILSLYKTQRRLDKLLFTNNASTVGLSPALVMRKELANTLGLVEGEPVSLSQLLAEQGLRLGLPMNRSYGKELDHIINHSPRGSLVTRPGKDVLASLTYMLIKERLDMLVGYPSEHYYLASKMGVKEQMAIFPIAEVAPISHGYVGCSNTALGSEHIDIIDTALEKITTTDSFQQVMMRWLPPQLKPRLQQQLQTRLKAQ</sequence>
<gene>
    <name evidence="1" type="ORF">TW72_03965</name>
</gene>
<keyword evidence="2" id="KW-1185">Reference proteome</keyword>